<evidence type="ECO:0000259" key="1">
    <source>
        <dbReference type="Pfam" id="PF24626"/>
    </source>
</evidence>
<gene>
    <name evidence="2" type="ORF">OSB04_un000185</name>
</gene>
<dbReference type="InterPro" id="IPR056924">
    <property type="entry name" value="SH3_Tf2-1"/>
</dbReference>
<name>A0AA38SHV6_9ASTR</name>
<reference evidence="2" key="1">
    <citation type="submission" date="2023-03" db="EMBL/GenBank/DDBJ databases">
        <title>Chromosome-scale reference genome and RAD-based genetic map of yellow starthistle (Centaurea solstitialis) reveal putative structural variation and QTLs associated with invader traits.</title>
        <authorList>
            <person name="Reatini B."/>
            <person name="Cang F.A."/>
            <person name="Jiang Q."/>
            <person name="Mckibben M.T.W."/>
            <person name="Barker M.S."/>
            <person name="Rieseberg L.H."/>
            <person name="Dlugosch K.M."/>
        </authorList>
    </citation>
    <scope>NUCLEOTIDE SEQUENCE</scope>
    <source>
        <strain evidence="2">CAN-66</strain>
        <tissue evidence="2">Leaf</tissue>
    </source>
</reference>
<proteinExistence type="predicted"/>
<accession>A0AA38SHV6</accession>
<evidence type="ECO:0000313" key="3">
    <source>
        <dbReference type="Proteomes" id="UP001172457"/>
    </source>
</evidence>
<feature type="domain" description="Tf2-1-like SH3-like" evidence="1">
    <location>
        <begin position="1"/>
        <end position="32"/>
    </location>
</feature>
<dbReference type="EMBL" id="JARYMX010000013">
    <property type="protein sequence ID" value="KAJ9536636.1"/>
    <property type="molecule type" value="Genomic_DNA"/>
</dbReference>
<organism evidence="2 3">
    <name type="scientific">Centaurea solstitialis</name>
    <name type="common">yellow star-thistle</name>
    <dbReference type="NCBI Taxonomy" id="347529"/>
    <lineage>
        <taxon>Eukaryota</taxon>
        <taxon>Viridiplantae</taxon>
        <taxon>Streptophyta</taxon>
        <taxon>Embryophyta</taxon>
        <taxon>Tracheophyta</taxon>
        <taxon>Spermatophyta</taxon>
        <taxon>Magnoliopsida</taxon>
        <taxon>eudicotyledons</taxon>
        <taxon>Gunneridae</taxon>
        <taxon>Pentapetalae</taxon>
        <taxon>asterids</taxon>
        <taxon>campanulids</taxon>
        <taxon>Asterales</taxon>
        <taxon>Asteraceae</taxon>
        <taxon>Carduoideae</taxon>
        <taxon>Cardueae</taxon>
        <taxon>Centaureinae</taxon>
        <taxon>Centaurea</taxon>
    </lineage>
</organism>
<dbReference type="PANTHER" id="PTHR46148">
    <property type="entry name" value="CHROMO DOMAIN-CONTAINING PROTEIN"/>
    <property type="match status" value="1"/>
</dbReference>
<comment type="caution">
    <text evidence="2">The sequence shown here is derived from an EMBL/GenBank/DDBJ whole genome shotgun (WGS) entry which is preliminary data.</text>
</comment>
<protein>
    <recommendedName>
        <fullName evidence="1">Tf2-1-like SH3-like domain-containing protein</fullName>
    </recommendedName>
</protein>
<dbReference type="Pfam" id="PF24626">
    <property type="entry name" value="SH3_Tf2-1"/>
    <property type="match status" value="1"/>
</dbReference>
<sequence>MERIGPVAYRLDLPIELSSIHDTFHVSNLKKCLSEETVVLPLEEIQIDEQLRATEEPIEILDREIKQLRRSKIPIVKVRWNSRHGPWFTWERDDGGPSNHMKDPLVIREGPITRSRAKLVNGALMSIVAEIQVKESNSIEDAHVYLFVSSDSFASVHSSRTYQDCEHDLVAFQIPLVLSSITNGSRIALG</sequence>
<dbReference type="PANTHER" id="PTHR46148:SF59">
    <property type="entry name" value="NUCLEOTIDYLTRANSFERASE, RIBONUCLEASE H"/>
    <property type="match status" value="1"/>
</dbReference>
<dbReference type="AlphaFoldDB" id="A0AA38SHV6"/>
<evidence type="ECO:0000313" key="2">
    <source>
        <dbReference type="EMBL" id="KAJ9536636.1"/>
    </source>
</evidence>
<dbReference type="Proteomes" id="UP001172457">
    <property type="component" value="Unassembled WGS sequence"/>
</dbReference>
<keyword evidence="3" id="KW-1185">Reference proteome</keyword>